<gene>
    <name evidence="1" type="ORF">D0502_10425</name>
</gene>
<reference evidence="1" key="1">
    <citation type="submission" date="2018-08" db="EMBL/GenBank/DDBJ databases">
        <title>Draft genome sequences of Leuconostoc spp. and Weissella spp. with biocontrol potential.</title>
        <authorList>
            <person name="Lo R."/>
            <person name="Ho V.T.T."/>
            <person name="Turner M.S."/>
        </authorList>
    </citation>
    <scope>NUCLEOTIDE SEQUENCE</scope>
    <source>
        <strain evidence="1">156</strain>
    </source>
</reference>
<organism evidence="1 2">
    <name type="scientific">Leuconostoc falkenbergense</name>
    <dbReference type="NCBI Taxonomy" id="2766470"/>
    <lineage>
        <taxon>Bacteria</taxon>
        <taxon>Bacillati</taxon>
        <taxon>Bacillota</taxon>
        <taxon>Bacilli</taxon>
        <taxon>Lactobacillales</taxon>
        <taxon>Lactobacillaceae</taxon>
        <taxon>Leuconostoc</taxon>
    </lineage>
</organism>
<name>A0A9X3EAT6_9LACO</name>
<dbReference type="Proteomes" id="UP001080333">
    <property type="component" value="Unassembled WGS sequence"/>
</dbReference>
<comment type="caution">
    <text evidence="1">The sequence shown here is derived from an EMBL/GenBank/DDBJ whole genome shotgun (WGS) entry which is preliminary data.</text>
</comment>
<evidence type="ECO:0000313" key="2">
    <source>
        <dbReference type="Proteomes" id="UP001080333"/>
    </source>
</evidence>
<feature type="non-terminal residue" evidence="1">
    <location>
        <position position="1"/>
    </location>
</feature>
<dbReference type="AlphaFoldDB" id="A0A9X3EAT6"/>
<dbReference type="EMBL" id="QVOQ01000026">
    <property type="protein sequence ID" value="MCX7579786.1"/>
    <property type="molecule type" value="Genomic_DNA"/>
</dbReference>
<proteinExistence type="predicted"/>
<sequence length="66" mass="7869">HRFILVVLDDQLQHHKKKLNALKHLTSGRKKLLYLIISDYALEIKRSGFSVYEHFKNMGYLTDEVR</sequence>
<accession>A0A9X3EAT6</accession>
<dbReference type="RefSeq" id="WP_267287399.1">
    <property type="nucleotide sequence ID" value="NZ_QVOQ01000026.1"/>
</dbReference>
<protein>
    <submittedName>
        <fullName evidence="1">Uncharacterized protein</fullName>
    </submittedName>
</protein>
<evidence type="ECO:0000313" key="1">
    <source>
        <dbReference type="EMBL" id="MCX7579786.1"/>
    </source>
</evidence>